<feature type="domain" description="UDENN FLCN/SMCR8-type" evidence="7">
    <location>
        <begin position="3"/>
        <end position="741"/>
    </location>
</feature>
<dbReference type="GO" id="GO:0005737">
    <property type="term" value="C:cytoplasm"/>
    <property type="evidence" value="ECO:0007669"/>
    <property type="project" value="UniProtKB-SubCell"/>
</dbReference>
<feature type="compositionally biased region" description="Low complexity" evidence="6">
    <location>
        <begin position="336"/>
        <end position="349"/>
    </location>
</feature>
<dbReference type="GO" id="GO:0032045">
    <property type="term" value="C:guanyl-nucleotide exchange factor complex"/>
    <property type="evidence" value="ECO:0007669"/>
    <property type="project" value="TreeGrafter"/>
</dbReference>
<evidence type="ECO:0000313" key="9">
    <source>
        <dbReference type="Proteomes" id="UP000054408"/>
    </source>
</evidence>
<name>A0A0L0D506_THETB</name>
<dbReference type="PROSITE" id="PS51834">
    <property type="entry name" value="DENN_FLCN_SMCR8"/>
    <property type="match status" value="1"/>
</dbReference>
<evidence type="ECO:0000256" key="6">
    <source>
        <dbReference type="SAM" id="MobiDB-lite"/>
    </source>
</evidence>
<dbReference type="OrthoDB" id="2289278at2759"/>
<accession>A0A0L0D506</accession>
<evidence type="ECO:0000256" key="2">
    <source>
        <dbReference type="ARBA" id="ARBA00022490"/>
    </source>
</evidence>
<dbReference type="GO" id="GO:0006914">
    <property type="term" value="P:autophagy"/>
    <property type="evidence" value="ECO:0007669"/>
    <property type="project" value="UniProtKB-KW"/>
</dbReference>
<keyword evidence="3" id="KW-0344">Guanine-nucleotide releasing factor</keyword>
<reference evidence="8 9" key="1">
    <citation type="submission" date="2010-05" db="EMBL/GenBank/DDBJ databases">
        <title>The Genome Sequence of Thecamonas trahens ATCC 50062.</title>
        <authorList>
            <consortium name="The Broad Institute Genome Sequencing Platform"/>
            <person name="Russ C."/>
            <person name="Cuomo C."/>
            <person name="Shea T."/>
            <person name="Young S.K."/>
            <person name="Zeng Q."/>
            <person name="Koehrsen M."/>
            <person name="Haas B."/>
            <person name="Borodovsky M."/>
            <person name="Guigo R."/>
            <person name="Alvarado L."/>
            <person name="Berlin A."/>
            <person name="Bochicchio J."/>
            <person name="Borenstein D."/>
            <person name="Chapman S."/>
            <person name="Chen Z."/>
            <person name="Freedman E."/>
            <person name="Gellesch M."/>
            <person name="Goldberg J."/>
            <person name="Griggs A."/>
            <person name="Gujja S."/>
            <person name="Heilman E."/>
            <person name="Heiman D."/>
            <person name="Hepburn T."/>
            <person name="Howarth C."/>
            <person name="Jen D."/>
            <person name="Larson L."/>
            <person name="Mehta T."/>
            <person name="Park D."/>
            <person name="Pearson M."/>
            <person name="Roberts A."/>
            <person name="Saif S."/>
            <person name="Shenoy N."/>
            <person name="Sisk P."/>
            <person name="Stolte C."/>
            <person name="Sykes S."/>
            <person name="Thomson T."/>
            <person name="Walk T."/>
            <person name="White J."/>
            <person name="Yandava C."/>
            <person name="Burger G."/>
            <person name="Gray M.W."/>
            <person name="Holland P.W.H."/>
            <person name="King N."/>
            <person name="Lang F.B.F."/>
            <person name="Roger A.J."/>
            <person name="Ruiz-Trillo I."/>
            <person name="Lander E."/>
            <person name="Nusbaum C."/>
        </authorList>
    </citation>
    <scope>NUCLEOTIDE SEQUENCE [LARGE SCALE GENOMIC DNA]</scope>
    <source>
        <strain evidence="8 9">ATCC 50062</strain>
    </source>
</reference>
<dbReference type="Proteomes" id="UP000054408">
    <property type="component" value="Unassembled WGS sequence"/>
</dbReference>
<evidence type="ECO:0000313" key="8">
    <source>
        <dbReference type="EMBL" id="KNC47452.1"/>
    </source>
</evidence>
<keyword evidence="9" id="KW-1185">Reference proteome</keyword>
<evidence type="ECO:0000256" key="4">
    <source>
        <dbReference type="ARBA" id="ARBA00023006"/>
    </source>
</evidence>
<evidence type="ECO:0000256" key="3">
    <source>
        <dbReference type="ARBA" id="ARBA00022658"/>
    </source>
</evidence>
<dbReference type="STRING" id="461836.A0A0L0D506"/>
<dbReference type="PANTHER" id="PTHR31334">
    <property type="entry name" value="SMITH-MAGENIS SYNDROME REGION GENE 8 PROTEIN"/>
    <property type="match status" value="1"/>
</dbReference>
<dbReference type="EMBL" id="GL349447">
    <property type="protein sequence ID" value="KNC47452.1"/>
    <property type="molecule type" value="Genomic_DNA"/>
</dbReference>
<dbReference type="GO" id="GO:0005085">
    <property type="term" value="F:guanyl-nucleotide exchange factor activity"/>
    <property type="evidence" value="ECO:0007669"/>
    <property type="project" value="UniProtKB-KW"/>
</dbReference>
<keyword evidence="2" id="KW-0963">Cytoplasm</keyword>
<dbReference type="RefSeq" id="XP_013759388.1">
    <property type="nucleotide sequence ID" value="XM_013903934.1"/>
</dbReference>
<organism evidence="8 9">
    <name type="scientific">Thecamonas trahens ATCC 50062</name>
    <dbReference type="NCBI Taxonomy" id="461836"/>
    <lineage>
        <taxon>Eukaryota</taxon>
        <taxon>Apusozoa</taxon>
        <taxon>Apusomonadida</taxon>
        <taxon>Apusomonadidae</taxon>
        <taxon>Thecamonas</taxon>
    </lineage>
</organism>
<feature type="compositionally biased region" description="Low complexity" evidence="6">
    <location>
        <begin position="423"/>
        <end position="449"/>
    </location>
</feature>
<keyword evidence="4" id="KW-0072">Autophagy</keyword>
<dbReference type="PANTHER" id="PTHR31334:SF1">
    <property type="entry name" value="GUANINE NUCLEOTIDE EXCHANGE PROTEIN SMCR8"/>
    <property type="match status" value="1"/>
</dbReference>
<sequence length="779" mass="83936">MTRELFSFVTDFIVVGEFSEQEGPVPLMILPDEDAAGGFDTASFVVRTLAADYQRSSDPSNSPDDSQVVFTIPSEDATAYIHHLTLYDIHARGYVLMGQFAALRKAFSAVSELFKTGNQLVFLQDLEHRLMDLRMTKDLLLEGHPELPDEAREALTPENVNAFMTSMEELYDRLKAAIYARIESNPRLALFKPFVETYERESAAGAYTPQVRSTLHKVAHFDRGLRALSEICLSGFATGVALLRRIQRKFSASSLELLLDSEEKHNLRPLETGLCIGGSLVTNFANCIAGYGANAPYGLVATCRHNGWDDADADADADDVTRCDRSVVPLALRRSPSMSSLDSNSSHRSICLTDSDPGERALGEFDEGSNASRATSFEDARSSFDVFDTPAGGGQALLSPALGGPHSSLGVLGIHPLRRPKNSTDSLASGSSAASPSSPASRDAPSPLSNSASPFLTPETFYGRLWGHSERRTAWNSQAAAHAQLGGGGSGSFAGGESGSGDLGVLNGTALYAPVLERMDVLQFRARYSFAPHVVYALLSGRLVVVHARPASRAVVKSLVSALSLFVPGLNRSVQVWRTKGVGLTELATLRLVGLSKAVPITPMLYAHATVLDFDDEELTGTPYTGGSYVDKLLDAKKEWPSLDSFVAHVSTVYAEMGMDTCIFYALCCVGLQPAFAEPTADFSFLPPDLRTLLTERAAAASQSGRSLHASYREDEAAILAQLNVRGCDIDIVRHLARTVMEAQLVHLRASSSPSSSATYGVSMRLSCGPVQRFVNEAN</sequence>
<comment type="subcellular location">
    <subcellularLocation>
        <location evidence="1">Cytoplasm</location>
    </subcellularLocation>
</comment>
<evidence type="ECO:0000256" key="5">
    <source>
        <dbReference type="ARBA" id="ARBA00038137"/>
    </source>
</evidence>
<evidence type="ECO:0000259" key="7">
    <source>
        <dbReference type="PROSITE" id="PS51834"/>
    </source>
</evidence>
<feature type="region of interest" description="Disordered" evidence="6">
    <location>
        <begin position="336"/>
        <end position="374"/>
    </location>
</feature>
<proteinExistence type="inferred from homology"/>
<dbReference type="OMA" id="EIYAYVH"/>
<dbReference type="InterPro" id="IPR037521">
    <property type="entry name" value="FLCN/SMCR8_DENN"/>
</dbReference>
<comment type="similarity">
    <text evidence="5">Belongs to the SMCR8 family.</text>
</comment>
<protein>
    <recommendedName>
        <fullName evidence="7">UDENN FLCN/SMCR8-type domain-containing protein</fullName>
    </recommendedName>
</protein>
<feature type="region of interest" description="Disordered" evidence="6">
    <location>
        <begin position="410"/>
        <end position="453"/>
    </location>
</feature>
<dbReference type="eggNOG" id="ENOG502QSW2">
    <property type="taxonomic scope" value="Eukaryota"/>
</dbReference>
<dbReference type="GeneID" id="25562149"/>
<evidence type="ECO:0000256" key="1">
    <source>
        <dbReference type="ARBA" id="ARBA00004496"/>
    </source>
</evidence>
<dbReference type="AlphaFoldDB" id="A0A0L0D506"/>
<gene>
    <name evidence="8" type="ORF">AMSG_02469</name>
</gene>